<keyword evidence="1" id="KW-0880">Kelch repeat</keyword>
<dbReference type="PROSITE" id="PS50097">
    <property type="entry name" value="BTB"/>
    <property type="match status" value="1"/>
</dbReference>
<gene>
    <name evidence="4" type="ORF">CSUI_000867</name>
</gene>
<dbReference type="EMBL" id="MIGC01000342">
    <property type="protein sequence ID" value="PHJ25276.1"/>
    <property type="molecule type" value="Genomic_DNA"/>
</dbReference>
<dbReference type="PANTHER" id="PTHR24412:SF272">
    <property type="entry name" value="KELCH-LIKE PROTEIN DIABLO"/>
    <property type="match status" value="1"/>
</dbReference>
<dbReference type="Pfam" id="PF00651">
    <property type="entry name" value="BTB"/>
    <property type="match status" value="1"/>
</dbReference>
<protein>
    <submittedName>
        <fullName evidence="4">Btb poz domain-containing</fullName>
    </submittedName>
</protein>
<dbReference type="AlphaFoldDB" id="A0A2C6LF94"/>
<evidence type="ECO:0000313" key="5">
    <source>
        <dbReference type="Proteomes" id="UP000221165"/>
    </source>
</evidence>
<comment type="caution">
    <text evidence="4">The sequence shown here is derived from an EMBL/GenBank/DDBJ whole genome shotgun (WGS) entry which is preliminary data.</text>
</comment>
<dbReference type="Gene3D" id="3.30.710.10">
    <property type="entry name" value="Potassium Channel Kv1.1, Chain A"/>
    <property type="match status" value="1"/>
</dbReference>
<reference evidence="4 5" key="1">
    <citation type="journal article" date="2017" name="Int. J. Parasitol.">
        <title>The genome of the protozoan parasite Cystoisospora suis and a reverse vaccinology approach to identify vaccine candidates.</title>
        <authorList>
            <person name="Palmieri N."/>
            <person name="Shrestha A."/>
            <person name="Ruttkowski B."/>
            <person name="Beck T."/>
            <person name="Vogl C."/>
            <person name="Tomley F."/>
            <person name="Blake D.P."/>
            <person name="Joachim A."/>
        </authorList>
    </citation>
    <scope>NUCLEOTIDE SEQUENCE [LARGE SCALE GENOMIC DNA]</scope>
    <source>
        <strain evidence="4 5">Wien I</strain>
    </source>
</reference>
<dbReference type="Proteomes" id="UP000221165">
    <property type="component" value="Unassembled WGS sequence"/>
</dbReference>
<evidence type="ECO:0000313" key="4">
    <source>
        <dbReference type="EMBL" id="PHJ25276.1"/>
    </source>
</evidence>
<keyword evidence="2" id="KW-0677">Repeat</keyword>
<dbReference type="OrthoDB" id="407106at2759"/>
<evidence type="ECO:0000259" key="3">
    <source>
        <dbReference type="PROSITE" id="PS50097"/>
    </source>
</evidence>
<dbReference type="VEuPathDB" id="ToxoDB:CSUI_000867"/>
<dbReference type="PANTHER" id="PTHR24412">
    <property type="entry name" value="KELCH PROTEIN"/>
    <property type="match status" value="1"/>
</dbReference>
<dbReference type="GeneID" id="94424285"/>
<organism evidence="4 5">
    <name type="scientific">Cystoisospora suis</name>
    <dbReference type="NCBI Taxonomy" id="483139"/>
    <lineage>
        <taxon>Eukaryota</taxon>
        <taxon>Sar</taxon>
        <taxon>Alveolata</taxon>
        <taxon>Apicomplexa</taxon>
        <taxon>Conoidasida</taxon>
        <taxon>Coccidia</taxon>
        <taxon>Eucoccidiorida</taxon>
        <taxon>Eimeriorina</taxon>
        <taxon>Sarcocystidae</taxon>
        <taxon>Cystoisospora</taxon>
    </lineage>
</organism>
<feature type="domain" description="BTB" evidence="3">
    <location>
        <begin position="55"/>
        <end position="118"/>
    </location>
</feature>
<dbReference type="CDD" id="cd18186">
    <property type="entry name" value="BTB_POZ_ZBTB_KLHL-like"/>
    <property type="match status" value="1"/>
</dbReference>
<sequence length="456" mass="52166">MMHPQSAGVVVGATLEGGTHLSSRQAKQTNSLARLRTFQQSVYRLLTDPAFEPLFDVVIVAENKELRAHQSVLAACSEYFKRLFCGPETAKRIEFQQRWVVVQHLIRCMYGADIEPGTDPEIILEATCVTGLQVLAEARNLEVNCLSVEDCVSLIVDQLSVVNCARVLTHEEVAHHRELSRQVCSYIVKRFSDVVRNPTSRQQLLQMPRNQIVYMIRELCRRCDTNRDTDLIVRFVVDWSQFETACDLLRDCKLWDWSPEPGALSVFRDEDQSLQAANLPQAVQWRIPNLRVAIREHLPMKYVVGTYFDWCVRLDHGAENKLRLVYESALDRNPGQPACIKRFPAALFAWQVVFRGEDVFRERPVFICFPEHVALHWSTTLPISTADVTDGDSLTIMVTMTEIPLVSLILYYFSNDLNQTLAHEDILNRLPHIEYRCLSSYTLFHAAQPQPLPPAI</sequence>
<dbReference type="SUPFAM" id="SSF54695">
    <property type="entry name" value="POZ domain"/>
    <property type="match status" value="1"/>
</dbReference>
<evidence type="ECO:0000256" key="2">
    <source>
        <dbReference type="ARBA" id="ARBA00022737"/>
    </source>
</evidence>
<dbReference type="InterPro" id="IPR000210">
    <property type="entry name" value="BTB/POZ_dom"/>
</dbReference>
<accession>A0A2C6LF94</accession>
<dbReference type="RefSeq" id="XP_067926948.1">
    <property type="nucleotide sequence ID" value="XM_068061074.1"/>
</dbReference>
<keyword evidence="5" id="KW-1185">Reference proteome</keyword>
<dbReference type="SMART" id="SM00225">
    <property type="entry name" value="BTB"/>
    <property type="match status" value="1"/>
</dbReference>
<evidence type="ECO:0000256" key="1">
    <source>
        <dbReference type="ARBA" id="ARBA00022441"/>
    </source>
</evidence>
<dbReference type="InterPro" id="IPR011333">
    <property type="entry name" value="SKP1/BTB/POZ_sf"/>
</dbReference>
<proteinExistence type="predicted"/>
<name>A0A2C6LF94_9APIC</name>